<proteinExistence type="predicted"/>
<protein>
    <submittedName>
        <fullName evidence="1">Uncharacterized protein</fullName>
    </submittedName>
</protein>
<gene>
    <name evidence="1" type="ORF">HPB49_010990</name>
</gene>
<sequence>MTVEVVDPISCKILGPNQTGEIWFRGPTVMRGYYKHPEETAEFFEGDGWGKSGDAGYYDEDGRFYYVQRLKEMIKCMENHVAPAELEELILEEHPEGVAEVAVVGLPHSFYGEAPAAAIVPKDKYKIDDPSAFQERIKATVAGNMAAHKHLYGGVFLLDSLPKTDIGKVNRKALVRQLAASAPL</sequence>
<organism evidence="1 2">
    <name type="scientific">Dermacentor silvarum</name>
    <name type="common">Tick</name>
    <dbReference type="NCBI Taxonomy" id="543639"/>
    <lineage>
        <taxon>Eukaryota</taxon>
        <taxon>Metazoa</taxon>
        <taxon>Ecdysozoa</taxon>
        <taxon>Arthropoda</taxon>
        <taxon>Chelicerata</taxon>
        <taxon>Arachnida</taxon>
        <taxon>Acari</taxon>
        <taxon>Parasitiformes</taxon>
        <taxon>Ixodida</taxon>
        <taxon>Ixodoidea</taxon>
        <taxon>Ixodidae</taxon>
        <taxon>Rhipicephalinae</taxon>
        <taxon>Dermacentor</taxon>
    </lineage>
</organism>
<name>A0ACB8CX07_DERSI</name>
<evidence type="ECO:0000313" key="1">
    <source>
        <dbReference type="EMBL" id="KAH7953672.1"/>
    </source>
</evidence>
<comment type="caution">
    <text evidence="1">The sequence shown here is derived from an EMBL/GenBank/DDBJ whole genome shotgun (WGS) entry which is preliminary data.</text>
</comment>
<dbReference type="EMBL" id="CM023473">
    <property type="protein sequence ID" value="KAH7953672.1"/>
    <property type="molecule type" value="Genomic_DNA"/>
</dbReference>
<accession>A0ACB8CX07</accession>
<keyword evidence="2" id="KW-1185">Reference proteome</keyword>
<dbReference type="Proteomes" id="UP000821865">
    <property type="component" value="Chromosome 4"/>
</dbReference>
<evidence type="ECO:0000313" key="2">
    <source>
        <dbReference type="Proteomes" id="UP000821865"/>
    </source>
</evidence>
<reference evidence="1" key="1">
    <citation type="submission" date="2020-05" db="EMBL/GenBank/DDBJ databases">
        <title>Large-scale comparative analyses of tick genomes elucidate their genetic diversity and vector capacities.</title>
        <authorList>
            <person name="Jia N."/>
            <person name="Wang J."/>
            <person name="Shi W."/>
            <person name="Du L."/>
            <person name="Sun Y."/>
            <person name="Zhan W."/>
            <person name="Jiang J."/>
            <person name="Wang Q."/>
            <person name="Zhang B."/>
            <person name="Ji P."/>
            <person name="Sakyi L.B."/>
            <person name="Cui X."/>
            <person name="Yuan T."/>
            <person name="Jiang B."/>
            <person name="Yang W."/>
            <person name="Lam T.T.-Y."/>
            <person name="Chang Q."/>
            <person name="Ding S."/>
            <person name="Wang X."/>
            <person name="Zhu J."/>
            <person name="Ruan X."/>
            <person name="Zhao L."/>
            <person name="Wei J."/>
            <person name="Que T."/>
            <person name="Du C."/>
            <person name="Cheng J."/>
            <person name="Dai P."/>
            <person name="Han X."/>
            <person name="Huang E."/>
            <person name="Gao Y."/>
            <person name="Liu J."/>
            <person name="Shao H."/>
            <person name="Ye R."/>
            <person name="Li L."/>
            <person name="Wei W."/>
            <person name="Wang X."/>
            <person name="Wang C."/>
            <person name="Yang T."/>
            <person name="Huo Q."/>
            <person name="Li W."/>
            <person name="Guo W."/>
            <person name="Chen H."/>
            <person name="Zhou L."/>
            <person name="Ni X."/>
            <person name="Tian J."/>
            <person name="Zhou Y."/>
            <person name="Sheng Y."/>
            <person name="Liu T."/>
            <person name="Pan Y."/>
            <person name="Xia L."/>
            <person name="Li J."/>
            <person name="Zhao F."/>
            <person name="Cao W."/>
        </authorList>
    </citation>
    <scope>NUCLEOTIDE SEQUENCE</scope>
    <source>
        <strain evidence="1">Dsil-2018</strain>
    </source>
</reference>